<dbReference type="GO" id="GO:0071209">
    <property type="term" value="F:U7 snRNA binding"/>
    <property type="evidence" value="ECO:0007669"/>
    <property type="project" value="InterPro"/>
</dbReference>
<feature type="region of interest" description="Disordered" evidence="1">
    <location>
        <begin position="1"/>
        <end position="21"/>
    </location>
</feature>
<dbReference type="Proteomes" id="UP000694920">
    <property type="component" value="Unplaced"/>
</dbReference>
<reference evidence="4" key="1">
    <citation type="submission" date="2025-08" db="UniProtKB">
        <authorList>
            <consortium name="RefSeq"/>
        </authorList>
    </citation>
    <scope>IDENTIFICATION</scope>
</reference>
<dbReference type="AlphaFoldDB" id="A0AAJ7FSB8"/>
<dbReference type="InterPro" id="IPR039267">
    <property type="entry name" value="Lsm11"/>
</dbReference>
<accession>A0AAJ7FSB8</accession>
<dbReference type="SUPFAM" id="SSF50182">
    <property type="entry name" value="Sm-like ribonucleoproteins"/>
    <property type="match status" value="1"/>
</dbReference>
<organism evidence="3 4">
    <name type="scientific">Cephus cinctus</name>
    <name type="common">Wheat stem sawfly</name>
    <dbReference type="NCBI Taxonomy" id="211228"/>
    <lineage>
        <taxon>Eukaryota</taxon>
        <taxon>Metazoa</taxon>
        <taxon>Ecdysozoa</taxon>
        <taxon>Arthropoda</taxon>
        <taxon>Hexapoda</taxon>
        <taxon>Insecta</taxon>
        <taxon>Pterygota</taxon>
        <taxon>Neoptera</taxon>
        <taxon>Endopterygota</taxon>
        <taxon>Hymenoptera</taxon>
        <taxon>Cephoidea</taxon>
        <taxon>Cephidae</taxon>
        <taxon>Cephus</taxon>
    </lineage>
</organism>
<dbReference type="Gene3D" id="2.30.30.100">
    <property type="match status" value="1"/>
</dbReference>
<dbReference type="PANTHER" id="PTHR21415:SF1">
    <property type="entry name" value="U7 SNRNA-ASSOCIATED SM-LIKE PROTEIN LSM11"/>
    <property type="match status" value="1"/>
</dbReference>
<name>A0AAJ7FSB8_CEPCN</name>
<dbReference type="CDD" id="cd01739">
    <property type="entry name" value="LSm11_M"/>
    <property type="match status" value="1"/>
</dbReference>
<keyword evidence="3" id="KW-1185">Reference proteome</keyword>
<dbReference type="GO" id="GO:0006398">
    <property type="term" value="P:mRNA 3'-end processing by stem-loop binding and cleavage"/>
    <property type="evidence" value="ECO:0007669"/>
    <property type="project" value="TreeGrafter"/>
</dbReference>
<dbReference type="SMART" id="SM00651">
    <property type="entry name" value="Sm"/>
    <property type="match status" value="1"/>
</dbReference>
<protein>
    <submittedName>
        <fullName evidence="4">U7 snRNA-associated Sm-like protein LSm11 isoform X2</fullName>
    </submittedName>
</protein>
<dbReference type="InterPro" id="IPR001163">
    <property type="entry name" value="Sm_dom_euk/arc"/>
</dbReference>
<dbReference type="InterPro" id="IPR034109">
    <property type="entry name" value="Lsm11_M"/>
</dbReference>
<sequence length="221" mass="25122">MADGTDSSSDESLNARSENFDPLKALYSSKTRIPSATAPIYDNLNKYESVAKGISFPGKKGGNNNTKAEVEEYAKRRFLPHQEPVKRTKPGRGNDLTRSRNVLTKMERTFGPLGALYRYMQSRTRVKIYTRNERGIRGHVEAYVVAFDKHWNLALEDCFEVWTRKVKRKAPALGPPDSIKLPDDMPRTVVKESNGKIETLERHVTQLLLRGEQIAIIMKID</sequence>
<feature type="domain" description="Sm" evidence="2">
    <location>
        <begin position="118"/>
        <end position="219"/>
    </location>
</feature>
<proteinExistence type="predicted"/>
<dbReference type="CTD" id="134353"/>
<evidence type="ECO:0000259" key="2">
    <source>
        <dbReference type="SMART" id="SM00651"/>
    </source>
</evidence>
<evidence type="ECO:0000313" key="4">
    <source>
        <dbReference type="RefSeq" id="XP_015605801.1"/>
    </source>
</evidence>
<dbReference type="InterPro" id="IPR010920">
    <property type="entry name" value="LSM_dom_sf"/>
</dbReference>
<dbReference type="Pfam" id="PF01423">
    <property type="entry name" value="LSM"/>
    <property type="match status" value="1"/>
</dbReference>
<evidence type="ECO:0000256" key="1">
    <source>
        <dbReference type="SAM" id="MobiDB-lite"/>
    </source>
</evidence>
<dbReference type="RefSeq" id="XP_015605801.1">
    <property type="nucleotide sequence ID" value="XM_015750315.2"/>
</dbReference>
<dbReference type="GeneID" id="107272801"/>
<dbReference type="PANTHER" id="PTHR21415">
    <property type="entry name" value="U7 SNRNA-ASSOCIATED SM-LIKE PROTEIN LSM11"/>
    <property type="match status" value="1"/>
</dbReference>
<feature type="compositionally biased region" description="Polar residues" evidence="1">
    <location>
        <begin position="1"/>
        <end position="17"/>
    </location>
</feature>
<evidence type="ECO:0000313" key="3">
    <source>
        <dbReference type="Proteomes" id="UP000694920"/>
    </source>
</evidence>
<dbReference type="KEGG" id="ccin:107272801"/>
<gene>
    <name evidence="4" type="primary">LOC107272801</name>
</gene>
<dbReference type="GO" id="GO:0005683">
    <property type="term" value="C:U7 snRNP"/>
    <property type="evidence" value="ECO:0007669"/>
    <property type="project" value="TreeGrafter"/>
</dbReference>